<dbReference type="AlphaFoldDB" id="A0AB34IT11"/>
<organism evidence="2 3">
    <name type="scientific">Prymnesium parvum</name>
    <name type="common">Toxic golden alga</name>
    <dbReference type="NCBI Taxonomy" id="97485"/>
    <lineage>
        <taxon>Eukaryota</taxon>
        <taxon>Haptista</taxon>
        <taxon>Haptophyta</taxon>
        <taxon>Prymnesiophyceae</taxon>
        <taxon>Prymnesiales</taxon>
        <taxon>Prymnesiaceae</taxon>
        <taxon>Prymnesium</taxon>
    </lineage>
</organism>
<proteinExistence type="predicted"/>
<feature type="region of interest" description="Disordered" evidence="1">
    <location>
        <begin position="79"/>
        <end position="119"/>
    </location>
</feature>
<dbReference type="EMBL" id="JBGBPQ010000019">
    <property type="protein sequence ID" value="KAL1504581.1"/>
    <property type="molecule type" value="Genomic_DNA"/>
</dbReference>
<sequence length="282" mass="31059">MGLPKSMACEVALRPREEEPSPRLQQQRILTSLDLMPSTHPRLWTVLSCDEAAASMDVEVFGERTEAVREWALHELATRRAPRQSASTSTATVRAHPTVPVPLASEPVPPSSSRRALTVPQPQGCSTALVVVQQRVEDVLDSYAAASVAMYSFALDHYMRKKPLSRRRPATICRWTETAVAAKKPYHPKCDPVRRRLQADDFSMPAGEAFGAVVLIDAVLTVLPAVSHFLGIHQPGVRNRASDALSRQAEGDMSWARTLFCDVTVALPERDVHGKLCHRATV</sequence>
<comment type="caution">
    <text evidence="2">The sequence shown here is derived from an EMBL/GenBank/DDBJ whole genome shotgun (WGS) entry which is preliminary data.</text>
</comment>
<dbReference type="Proteomes" id="UP001515480">
    <property type="component" value="Unassembled WGS sequence"/>
</dbReference>
<accession>A0AB34IT11</accession>
<evidence type="ECO:0000313" key="2">
    <source>
        <dbReference type="EMBL" id="KAL1504581.1"/>
    </source>
</evidence>
<evidence type="ECO:0000256" key="1">
    <source>
        <dbReference type="SAM" id="MobiDB-lite"/>
    </source>
</evidence>
<keyword evidence="3" id="KW-1185">Reference proteome</keyword>
<evidence type="ECO:0000313" key="3">
    <source>
        <dbReference type="Proteomes" id="UP001515480"/>
    </source>
</evidence>
<protein>
    <submittedName>
        <fullName evidence="2">Uncharacterized protein</fullName>
    </submittedName>
</protein>
<name>A0AB34IT11_PRYPA</name>
<gene>
    <name evidence="2" type="ORF">AB1Y20_008366</name>
</gene>
<reference evidence="2 3" key="1">
    <citation type="journal article" date="2024" name="Science">
        <title>Giant polyketide synthase enzymes in the biosynthesis of giant marine polyether toxins.</title>
        <authorList>
            <person name="Fallon T.R."/>
            <person name="Shende V.V."/>
            <person name="Wierzbicki I.H."/>
            <person name="Pendleton A.L."/>
            <person name="Watervoot N.F."/>
            <person name="Auber R.P."/>
            <person name="Gonzalez D.J."/>
            <person name="Wisecaver J.H."/>
            <person name="Moore B.S."/>
        </authorList>
    </citation>
    <scope>NUCLEOTIDE SEQUENCE [LARGE SCALE GENOMIC DNA]</scope>
    <source>
        <strain evidence="2 3">12B1</strain>
    </source>
</reference>